<keyword evidence="3" id="KW-1185">Reference proteome</keyword>
<evidence type="ECO:0000313" key="3">
    <source>
        <dbReference type="Proteomes" id="UP001215598"/>
    </source>
</evidence>
<evidence type="ECO:0000313" key="2">
    <source>
        <dbReference type="EMBL" id="KAJ7741634.1"/>
    </source>
</evidence>
<dbReference type="Proteomes" id="UP001215598">
    <property type="component" value="Unassembled WGS sequence"/>
</dbReference>
<accession>A0AAD7IGA0</accession>
<proteinExistence type="predicted"/>
<feature type="compositionally biased region" description="Low complexity" evidence="1">
    <location>
        <begin position="30"/>
        <end position="48"/>
    </location>
</feature>
<sequence>MRVRRGTAPPISDDSVLERRRSRESYAMRAPPAKAEPACPAPVPSLGEVVGGAGEGEGGEEGLGPSSSFGWVDWDEAGARRRDSPADDIHGETNGPPSLREKIFVSPQQGWRLGKLSSGSAGLALQYTFHHINLLVGNNSAISTFSLELEIAPAGVSLNRNP</sequence>
<gene>
    <name evidence="2" type="ORF">B0H16DRAFT_1693935</name>
</gene>
<feature type="compositionally biased region" description="Basic and acidic residues" evidence="1">
    <location>
        <begin position="16"/>
        <end position="26"/>
    </location>
</feature>
<reference evidence="2" key="1">
    <citation type="submission" date="2023-03" db="EMBL/GenBank/DDBJ databases">
        <title>Massive genome expansion in bonnet fungi (Mycena s.s.) driven by repeated elements and novel gene families across ecological guilds.</title>
        <authorList>
            <consortium name="Lawrence Berkeley National Laboratory"/>
            <person name="Harder C.B."/>
            <person name="Miyauchi S."/>
            <person name="Viragh M."/>
            <person name="Kuo A."/>
            <person name="Thoen E."/>
            <person name="Andreopoulos B."/>
            <person name="Lu D."/>
            <person name="Skrede I."/>
            <person name="Drula E."/>
            <person name="Henrissat B."/>
            <person name="Morin E."/>
            <person name="Kohler A."/>
            <person name="Barry K."/>
            <person name="LaButti K."/>
            <person name="Morin E."/>
            <person name="Salamov A."/>
            <person name="Lipzen A."/>
            <person name="Mereny Z."/>
            <person name="Hegedus B."/>
            <person name="Baldrian P."/>
            <person name="Stursova M."/>
            <person name="Weitz H."/>
            <person name="Taylor A."/>
            <person name="Grigoriev I.V."/>
            <person name="Nagy L.G."/>
            <person name="Martin F."/>
            <person name="Kauserud H."/>
        </authorList>
    </citation>
    <scope>NUCLEOTIDE SEQUENCE</scope>
    <source>
        <strain evidence="2">CBHHK182m</strain>
    </source>
</reference>
<comment type="caution">
    <text evidence="2">The sequence shown here is derived from an EMBL/GenBank/DDBJ whole genome shotgun (WGS) entry which is preliminary data.</text>
</comment>
<dbReference type="EMBL" id="JARKIB010000098">
    <property type="protein sequence ID" value="KAJ7741634.1"/>
    <property type="molecule type" value="Genomic_DNA"/>
</dbReference>
<evidence type="ECO:0000256" key="1">
    <source>
        <dbReference type="SAM" id="MobiDB-lite"/>
    </source>
</evidence>
<protein>
    <submittedName>
        <fullName evidence="2">Uncharacterized protein</fullName>
    </submittedName>
</protein>
<feature type="compositionally biased region" description="Basic and acidic residues" evidence="1">
    <location>
        <begin position="77"/>
        <end position="91"/>
    </location>
</feature>
<name>A0AAD7IGA0_9AGAR</name>
<feature type="region of interest" description="Disordered" evidence="1">
    <location>
        <begin position="1"/>
        <end position="100"/>
    </location>
</feature>
<organism evidence="2 3">
    <name type="scientific">Mycena metata</name>
    <dbReference type="NCBI Taxonomy" id="1033252"/>
    <lineage>
        <taxon>Eukaryota</taxon>
        <taxon>Fungi</taxon>
        <taxon>Dikarya</taxon>
        <taxon>Basidiomycota</taxon>
        <taxon>Agaricomycotina</taxon>
        <taxon>Agaricomycetes</taxon>
        <taxon>Agaricomycetidae</taxon>
        <taxon>Agaricales</taxon>
        <taxon>Marasmiineae</taxon>
        <taxon>Mycenaceae</taxon>
        <taxon>Mycena</taxon>
    </lineage>
</organism>
<dbReference type="AlphaFoldDB" id="A0AAD7IGA0"/>